<feature type="transmembrane region" description="Helical" evidence="1">
    <location>
        <begin position="40"/>
        <end position="63"/>
    </location>
</feature>
<evidence type="ECO:0000313" key="2">
    <source>
        <dbReference type="EMBL" id="POO02333.1"/>
    </source>
</evidence>
<keyword evidence="1" id="KW-0472">Membrane</keyword>
<accession>A0A2P5FX06</accession>
<keyword evidence="1" id="KW-1133">Transmembrane helix</keyword>
<dbReference type="EMBL" id="JXTC01000005">
    <property type="protein sequence ID" value="POO02333.1"/>
    <property type="molecule type" value="Genomic_DNA"/>
</dbReference>
<comment type="caution">
    <text evidence="2">The sequence shown here is derived from an EMBL/GenBank/DDBJ whole genome shotgun (WGS) entry which is preliminary data.</text>
</comment>
<evidence type="ECO:0000313" key="3">
    <source>
        <dbReference type="Proteomes" id="UP000237000"/>
    </source>
</evidence>
<feature type="non-terminal residue" evidence="2">
    <location>
        <position position="1"/>
    </location>
</feature>
<name>A0A2P5FX06_TREOI</name>
<dbReference type="Proteomes" id="UP000237000">
    <property type="component" value="Unassembled WGS sequence"/>
</dbReference>
<keyword evidence="3" id="KW-1185">Reference proteome</keyword>
<proteinExistence type="predicted"/>
<feature type="transmembrane region" description="Helical" evidence="1">
    <location>
        <begin position="84"/>
        <end position="103"/>
    </location>
</feature>
<gene>
    <name evidence="2" type="ORF">TorRG33x02_021170</name>
</gene>
<reference evidence="3" key="1">
    <citation type="submission" date="2016-06" db="EMBL/GenBank/DDBJ databases">
        <title>Parallel loss of symbiosis genes in relatives of nitrogen-fixing non-legume Parasponia.</title>
        <authorList>
            <person name="Van Velzen R."/>
            <person name="Holmer R."/>
            <person name="Bu F."/>
            <person name="Rutten L."/>
            <person name="Van Zeijl A."/>
            <person name="Liu W."/>
            <person name="Santuari L."/>
            <person name="Cao Q."/>
            <person name="Sharma T."/>
            <person name="Shen D."/>
            <person name="Roswanjaya Y."/>
            <person name="Wardhani T."/>
            <person name="Kalhor M.S."/>
            <person name="Jansen J."/>
            <person name="Van den Hoogen J."/>
            <person name="Gungor B."/>
            <person name="Hartog M."/>
            <person name="Hontelez J."/>
            <person name="Verver J."/>
            <person name="Yang W.-C."/>
            <person name="Schijlen E."/>
            <person name="Repin R."/>
            <person name="Schilthuizen M."/>
            <person name="Schranz E."/>
            <person name="Heidstra R."/>
            <person name="Miyata K."/>
            <person name="Fedorova E."/>
            <person name="Kohlen W."/>
            <person name="Bisseling T."/>
            <person name="Smit S."/>
            <person name="Geurts R."/>
        </authorList>
    </citation>
    <scope>NUCLEOTIDE SEQUENCE [LARGE SCALE GENOMIC DNA]</scope>
    <source>
        <strain evidence="3">cv. RG33-2</strain>
    </source>
</reference>
<evidence type="ECO:0000256" key="1">
    <source>
        <dbReference type="SAM" id="Phobius"/>
    </source>
</evidence>
<dbReference type="InParanoid" id="A0A2P5FX06"/>
<dbReference type="STRING" id="63057.A0A2P5FX06"/>
<feature type="transmembrane region" description="Helical" evidence="1">
    <location>
        <begin position="133"/>
        <end position="155"/>
    </location>
</feature>
<keyword evidence="1" id="KW-0812">Transmembrane</keyword>
<protein>
    <submittedName>
        <fullName evidence="2">Uncharacterized protein</fullName>
    </submittedName>
</protein>
<organism evidence="2 3">
    <name type="scientific">Trema orientale</name>
    <name type="common">Charcoal tree</name>
    <name type="synonym">Celtis orientalis</name>
    <dbReference type="NCBI Taxonomy" id="63057"/>
    <lineage>
        <taxon>Eukaryota</taxon>
        <taxon>Viridiplantae</taxon>
        <taxon>Streptophyta</taxon>
        <taxon>Embryophyta</taxon>
        <taxon>Tracheophyta</taxon>
        <taxon>Spermatophyta</taxon>
        <taxon>Magnoliopsida</taxon>
        <taxon>eudicotyledons</taxon>
        <taxon>Gunneridae</taxon>
        <taxon>Pentapetalae</taxon>
        <taxon>rosids</taxon>
        <taxon>fabids</taxon>
        <taxon>Rosales</taxon>
        <taxon>Cannabaceae</taxon>
        <taxon>Trema</taxon>
    </lineage>
</organism>
<dbReference type="AlphaFoldDB" id="A0A2P5FX06"/>
<sequence length="171" mass="19457">SSVLLELAGLSEKASPEIHPSRTINSIKRFPSWFCLHREFVLKGLLLTTVATLCLTSYTFWAARKSKDLRFLEPLISVHRSRNSLALCGLVAPVLLFSNYTLYNTNELMDEFTYGYLLCIEGRPRERYPYDDYILATITLGNNLMIPVVAILSVWNVVASMRKLRESCISC</sequence>